<feature type="compositionally biased region" description="Basic and acidic residues" evidence="1">
    <location>
        <begin position="1193"/>
        <end position="1211"/>
    </location>
</feature>
<sequence>MEVISDDEDTNGLQPEDGEVSGEEYSDGENANPTSLLIGRGHAVERDYSDQGEETGSESENEAVSSPSRAADDSNVYEDIFGEEDDELDDDVHPPQRGEPEIIDLESDEEEAEEEAAPEEDPRADEDLVLEEDQDEQAKEDIYAPFDIPAPNYYGDDVLPGSSPILSSPIEPEHSFQVFEVDEPEEDVHQTRNELETFDWNNPPAFPHGIPASAPGHLATPVEDDIDEYPQSETFGTSDQLPIFESESAPIQFDEGAEDIDSVPAPEYFVTEVEECEQDLEDLEDADAHTVSRGVSVDPQHFTVEESFTDHEPDERGMSLDVVTVDEEMAARDVDELVESVQGLDDVEEIMPESAEDLREEQVDGQIPVDEPVQQNGSKGSTILMPVSADPTVHDPFGSRQTTPPLLSTVDATPVSIPLASVLKAIRPDSGLFTPPSGAISAVDSAATTPHSIDDLLPADTEIPKGEHVDLGSAVELIHTEENMAVFANGGGDAEEGMVDATSLQDEATAVAPELDVAALSSVEMEEDPVAIDQSQTNGTDFAADFTQPEHILTAYPSEVTLAASATPVLEFDPYPYSLSTPGERPDPMEQEEISPSSTGDKDSEEKTEGDDATSAATSHNNDRDEIELQCPSESDVKPAPSVDDIPNTDEMDLQYPSESDVKASDVEMDNHVSHEEDGMEIQPSAESDVKGLTEEPEVEDPKSFEVSEEAQSVEGIDEISDEESETDAAGDDDPDYEDSSSSVAADDTLQPAVDIDEEPADVPATEEAAGDVPPQVVDKTDIEEPAADVLAMQESTPAVHDRTEETSKDDLPILEPVEVSAASVDVLEDQAEERDVPSEDKMENVVAADEVSSSLDIVPSSRAERSPQAASGSDLDEDADLSVKPSAEAETSLKRKRGRPANESTSNTGKIAQSRLSRAIKLNGKGKAKEEYFDNDDASSTSSASSAARLLNPGSSRSSSVASVRSAHSSTVVTDSSPTLARVNSIIKTSRPPHAAPKLPPPPPPPPPPPLRLMHSHSHNRPGTLHRPLPLSRHTTQTQHLLQRTPSRVNINESANESVAEIVDDEPPAPSTSSQPAPAPAPAPPRRGTPVGGSSPVTRSHCRFHKISLPENDEDKTGPRLFFVVPGCSLGDRELMEEEDIQDMGDATPEDGDRMIAELDSLNFSSYLIGILRQLVGVDILREQEVYYLPRPGEERPVKQQHGLGHERSMSKQMRVSSGGSFASDAGGPFSPGALRSPMSTSSRPPNSLAGSSSTASVKTATKRGRKKSDRGSPTPSVVQSQGDETEEEDDESPAAKRIRAAEAEGIAAAASNSPLRTRRSRRIDKEAAEYKPDAVEVAEESSDDEEGKGRRKKKKGRGVKRGRQSEAAVPAQEGGEERKTKKLKTHESVGSSAQ</sequence>
<feature type="compositionally biased region" description="Low complexity" evidence="1">
    <location>
        <begin position="956"/>
        <end position="975"/>
    </location>
</feature>
<feature type="compositionally biased region" description="Basic and acidic residues" evidence="1">
    <location>
        <begin position="660"/>
        <end position="677"/>
    </location>
</feature>
<feature type="compositionally biased region" description="Basic and acidic residues" evidence="1">
    <location>
        <begin position="800"/>
        <end position="812"/>
    </location>
</feature>
<feature type="compositionally biased region" description="Polar residues" evidence="1">
    <location>
        <begin position="1239"/>
        <end position="1252"/>
    </location>
</feature>
<feature type="compositionally biased region" description="Basic residues" evidence="1">
    <location>
        <begin position="1351"/>
        <end position="1364"/>
    </location>
</feature>
<feature type="compositionally biased region" description="Basic and acidic residues" evidence="1">
    <location>
        <begin position="688"/>
        <end position="706"/>
    </location>
</feature>
<feature type="region of interest" description="Disordered" evidence="1">
    <location>
        <begin position="1"/>
        <end position="126"/>
    </location>
</feature>
<organism evidence="2 3">
    <name type="scientific">Mycena albidolilacea</name>
    <dbReference type="NCBI Taxonomy" id="1033008"/>
    <lineage>
        <taxon>Eukaryota</taxon>
        <taxon>Fungi</taxon>
        <taxon>Dikarya</taxon>
        <taxon>Basidiomycota</taxon>
        <taxon>Agaricomycotina</taxon>
        <taxon>Agaricomycetes</taxon>
        <taxon>Agaricomycetidae</taxon>
        <taxon>Agaricales</taxon>
        <taxon>Marasmiineae</taxon>
        <taxon>Mycenaceae</taxon>
        <taxon>Mycena</taxon>
    </lineage>
</organism>
<feature type="compositionally biased region" description="Polar residues" evidence="1">
    <location>
        <begin position="1273"/>
        <end position="1284"/>
    </location>
</feature>
<feature type="region of interest" description="Disordered" evidence="1">
    <location>
        <begin position="1065"/>
        <end position="1100"/>
    </location>
</feature>
<comment type="caution">
    <text evidence="2">The sequence shown here is derived from an EMBL/GenBank/DDBJ whole genome shotgun (WGS) entry which is preliminary data.</text>
</comment>
<feature type="compositionally biased region" description="Pro residues" evidence="1">
    <location>
        <begin position="995"/>
        <end position="1012"/>
    </location>
</feature>
<proteinExistence type="predicted"/>
<feature type="compositionally biased region" description="Acidic residues" evidence="1">
    <location>
        <begin position="1"/>
        <end position="27"/>
    </location>
</feature>
<feature type="compositionally biased region" description="Acidic residues" evidence="1">
    <location>
        <begin position="1338"/>
        <end position="1348"/>
    </location>
</feature>
<reference evidence="2" key="1">
    <citation type="submission" date="2023-03" db="EMBL/GenBank/DDBJ databases">
        <title>Massive genome expansion in bonnet fungi (Mycena s.s.) driven by repeated elements and novel gene families across ecological guilds.</title>
        <authorList>
            <consortium name="Lawrence Berkeley National Laboratory"/>
            <person name="Harder C.B."/>
            <person name="Miyauchi S."/>
            <person name="Viragh M."/>
            <person name="Kuo A."/>
            <person name="Thoen E."/>
            <person name="Andreopoulos B."/>
            <person name="Lu D."/>
            <person name="Skrede I."/>
            <person name="Drula E."/>
            <person name="Henrissat B."/>
            <person name="Morin E."/>
            <person name="Kohler A."/>
            <person name="Barry K."/>
            <person name="LaButti K."/>
            <person name="Morin E."/>
            <person name="Salamov A."/>
            <person name="Lipzen A."/>
            <person name="Mereny Z."/>
            <person name="Hegedus B."/>
            <person name="Baldrian P."/>
            <person name="Stursova M."/>
            <person name="Weitz H."/>
            <person name="Taylor A."/>
            <person name="Grigoriev I.V."/>
            <person name="Nagy L.G."/>
            <person name="Martin F."/>
            <person name="Kauserud H."/>
        </authorList>
    </citation>
    <scope>NUCLEOTIDE SEQUENCE</scope>
    <source>
        <strain evidence="2">CBHHK002</strain>
    </source>
</reference>
<feature type="compositionally biased region" description="Pro residues" evidence="1">
    <location>
        <begin position="1078"/>
        <end position="1088"/>
    </location>
</feature>
<dbReference type="Proteomes" id="UP001218218">
    <property type="component" value="Unassembled WGS sequence"/>
</dbReference>
<feature type="compositionally biased region" description="Polar residues" evidence="1">
    <location>
        <begin position="903"/>
        <end position="917"/>
    </location>
</feature>
<accession>A0AAD7A6A9</accession>
<feature type="compositionally biased region" description="Low complexity" evidence="1">
    <location>
        <begin position="939"/>
        <end position="949"/>
    </location>
</feature>
<keyword evidence="3" id="KW-1185">Reference proteome</keyword>
<protein>
    <submittedName>
        <fullName evidence="2">Uncharacterized protein</fullName>
    </submittedName>
</protein>
<feature type="compositionally biased region" description="Basic and acidic residues" evidence="1">
    <location>
        <begin position="91"/>
        <end position="100"/>
    </location>
</feature>
<evidence type="ECO:0000256" key="1">
    <source>
        <dbReference type="SAM" id="MobiDB-lite"/>
    </source>
</evidence>
<feature type="region of interest" description="Disordered" evidence="1">
    <location>
        <begin position="575"/>
        <end position="1052"/>
    </location>
</feature>
<feature type="compositionally biased region" description="Basic and acidic residues" evidence="1">
    <location>
        <begin position="834"/>
        <end position="844"/>
    </location>
</feature>
<evidence type="ECO:0000313" key="3">
    <source>
        <dbReference type="Proteomes" id="UP001218218"/>
    </source>
</evidence>
<feature type="compositionally biased region" description="Acidic residues" evidence="1">
    <location>
        <begin position="80"/>
        <end position="90"/>
    </location>
</feature>
<feature type="region of interest" description="Disordered" evidence="1">
    <location>
        <begin position="198"/>
        <end position="223"/>
    </location>
</feature>
<evidence type="ECO:0000313" key="2">
    <source>
        <dbReference type="EMBL" id="KAJ7350464.1"/>
    </source>
</evidence>
<dbReference type="EMBL" id="JARIHO010000014">
    <property type="protein sequence ID" value="KAJ7350464.1"/>
    <property type="molecule type" value="Genomic_DNA"/>
</dbReference>
<gene>
    <name evidence="2" type="ORF">DFH08DRAFT_861533</name>
</gene>
<name>A0AAD7A6A9_9AGAR</name>
<feature type="compositionally biased region" description="Acidic residues" evidence="1">
    <location>
        <begin position="50"/>
        <end position="61"/>
    </location>
</feature>
<feature type="compositionally biased region" description="Low complexity" evidence="1">
    <location>
        <begin position="1218"/>
        <end position="1232"/>
    </location>
</feature>
<feature type="compositionally biased region" description="Basic and acidic residues" evidence="1">
    <location>
        <begin position="1325"/>
        <end position="1336"/>
    </location>
</feature>
<feature type="compositionally biased region" description="Acidic residues" evidence="1">
    <location>
        <begin position="1285"/>
        <end position="1294"/>
    </location>
</feature>
<feature type="region of interest" description="Disordered" evidence="1">
    <location>
        <begin position="1193"/>
        <end position="1396"/>
    </location>
</feature>
<feature type="compositionally biased region" description="Acidic residues" evidence="1">
    <location>
        <begin position="716"/>
        <end position="739"/>
    </location>
</feature>
<feature type="compositionally biased region" description="Acidic residues" evidence="1">
    <location>
        <begin position="101"/>
        <end position="126"/>
    </location>
</feature>
<feature type="region of interest" description="Disordered" evidence="1">
    <location>
        <begin position="356"/>
        <end position="382"/>
    </location>
</feature>
<feature type="compositionally biased region" description="Low complexity" evidence="1">
    <location>
        <begin position="1034"/>
        <end position="1046"/>
    </location>
</feature>